<dbReference type="SUPFAM" id="SSF52943">
    <property type="entry name" value="ATP synthase (F1-ATPase), gamma subunit"/>
    <property type="match status" value="1"/>
</dbReference>
<evidence type="ECO:0000256" key="9">
    <source>
        <dbReference type="ARBA" id="ARBA00023310"/>
    </source>
</evidence>
<dbReference type="Proteomes" id="UP000632377">
    <property type="component" value="Unassembled WGS sequence"/>
</dbReference>
<sequence length="283" mass="31914">MAGAGLLGIKRRIKSVTNTKKITKAMGLVATSKLRKTKDLLEINSFYSESLDKMLEDILKNHDGSSIYKDGNGNKKKLYIVLTSDSGLCGSFNLNVLNRAVEEINKDRENSIITVVGEKGVSYFNRFNYEVKDKYINIPDLPNLGDANDFAYSAMKKYENGEVGEINVVYARFFTQSKQEVTVNRLLPLKYDTTEEPNDVIRFEPGLDKILEDIIPLYLREKMLYFLVNSKTSEQSTRMSAMDGATKNANELLDKLKLQYNSMRQSAITQEISEIVGGAEAQK</sequence>
<keyword evidence="6 10" id="KW-0406">Ion transport</keyword>
<evidence type="ECO:0000256" key="4">
    <source>
        <dbReference type="ARBA" id="ARBA00022448"/>
    </source>
</evidence>
<dbReference type="Gene3D" id="3.40.1380.10">
    <property type="match status" value="1"/>
</dbReference>
<keyword evidence="5 10" id="KW-0375">Hydrogen ion transport</keyword>
<comment type="similarity">
    <text evidence="3 10">Belongs to the ATPase gamma chain family.</text>
</comment>
<evidence type="ECO:0000313" key="12">
    <source>
        <dbReference type="Proteomes" id="UP000632377"/>
    </source>
</evidence>
<organism evidence="11 12">
    <name type="scientific">Clostridium rhizosphaerae</name>
    <dbReference type="NCBI Taxonomy" id="2803861"/>
    <lineage>
        <taxon>Bacteria</taxon>
        <taxon>Bacillati</taxon>
        <taxon>Bacillota</taxon>
        <taxon>Clostridia</taxon>
        <taxon>Eubacteriales</taxon>
        <taxon>Clostridiaceae</taxon>
        <taxon>Clostridium</taxon>
    </lineage>
</organism>
<evidence type="ECO:0000256" key="7">
    <source>
        <dbReference type="ARBA" id="ARBA00023136"/>
    </source>
</evidence>
<proteinExistence type="inferred from homology"/>
<evidence type="ECO:0000256" key="3">
    <source>
        <dbReference type="ARBA" id="ARBA00007681"/>
    </source>
</evidence>
<comment type="subunit">
    <text evidence="10">F-type ATPases have 2 components, CF(1) - the catalytic core - and CF(0) - the membrane proton channel. CF(1) has five subunits: alpha(3), beta(3), gamma(1), delta(1), epsilon(1). CF(0) has three main subunits: a, b and c.</text>
</comment>
<name>A0ABS1TG80_9CLOT</name>
<comment type="function">
    <text evidence="1 10">Produces ATP from ADP in the presence of a proton gradient across the membrane. The gamma chain is believed to be important in regulating ATPase activity and the flow of protons through the CF(0) complex.</text>
</comment>
<evidence type="ECO:0000256" key="10">
    <source>
        <dbReference type="HAMAP-Rule" id="MF_00815"/>
    </source>
</evidence>
<dbReference type="PRINTS" id="PR00126">
    <property type="entry name" value="ATPASEGAMMA"/>
</dbReference>
<dbReference type="HAMAP" id="MF_00815">
    <property type="entry name" value="ATP_synth_gamma_bact"/>
    <property type="match status" value="1"/>
</dbReference>
<reference evidence="11 12" key="1">
    <citation type="submission" date="2021-01" db="EMBL/GenBank/DDBJ databases">
        <title>Genome public.</title>
        <authorList>
            <person name="Liu C."/>
            <person name="Sun Q."/>
        </authorList>
    </citation>
    <scope>NUCLEOTIDE SEQUENCE [LARGE SCALE GENOMIC DNA]</scope>
    <source>
        <strain evidence="11 12">YIM B02515</strain>
    </source>
</reference>
<dbReference type="InterPro" id="IPR023632">
    <property type="entry name" value="ATP_synth_F1_gsu_CS"/>
</dbReference>
<evidence type="ECO:0000313" key="11">
    <source>
        <dbReference type="EMBL" id="MBL4938246.1"/>
    </source>
</evidence>
<evidence type="ECO:0000256" key="1">
    <source>
        <dbReference type="ARBA" id="ARBA00003456"/>
    </source>
</evidence>
<keyword evidence="9 10" id="KW-0066">ATP synthesis</keyword>
<dbReference type="EMBL" id="JAESWC010000018">
    <property type="protein sequence ID" value="MBL4938246.1"/>
    <property type="molecule type" value="Genomic_DNA"/>
</dbReference>
<dbReference type="RefSeq" id="WP_202750969.1">
    <property type="nucleotide sequence ID" value="NZ_JAESWC010000018.1"/>
</dbReference>
<dbReference type="Pfam" id="PF00231">
    <property type="entry name" value="ATP-synt"/>
    <property type="match status" value="1"/>
</dbReference>
<dbReference type="PANTHER" id="PTHR11693">
    <property type="entry name" value="ATP SYNTHASE GAMMA CHAIN"/>
    <property type="match status" value="1"/>
</dbReference>
<evidence type="ECO:0000256" key="2">
    <source>
        <dbReference type="ARBA" id="ARBA00004170"/>
    </source>
</evidence>
<evidence type="ECO:0000256" key="8">
    <source>
        <dbReference type="ARBA" id="ARBA00023196"/>
    </source>
</evidence>
<keyword evidence="10" id="KW-1003">Cell membrane</keyword>
<evidence type="ECO:0000256" key="5">
    <source>
        <dbReference type="ARBA" id="ARBA00022781"/>
    </source>
</evidence>
<evidence type="ECO:0000256" key="6">
    <source>
        <dbReference type="ARBA" id="ARBA00023065"/>
    </source>
</evidence>
<dbReference type="InterPro" id="IPR035968">
    <property type="entry name" value="ATP_synth_F1_ATPase_gsu"/>
</dbReference>
<dbReference type="CDD" id="cd12151">
    <property type="entry name" value="F1-ATPase_gamma"/>
    <property type="match status" value="1"/>
</dbReference>
<comment type="caution">
    <text evidence="11">The sequence shown here is derived from an EMBL/GenBank/DDBJ whole genome shotgun (WGS) entry which is preliminary data.</text>
</comment>
<gene>
    <name evidence="10" type="primary">atpG</name>
    <name evidence="11" type="ORF">JK636_21270</name>
</gene>
<dbReference type="PANTHER" id="PTHR11693:SF22">
    <property type="entry name" value="ATP SYNTHASE SUBUNIT GAMMA, MITOCHONDRIAL"/>
    <property type="match status" value="1"/>
</dbReference>
<dbReference type="InterPro" id="IPR000131">
    <property type="entry name" value="ATP_synth_F1_gsu"/>
</dbReference>
<dbReference type="Gene3D" id="1.10.287.80">
    <property type="entry name" value="ATP synthase, gamma subunit, helix hairpin domain"/>
    <property type="match status" value="1"/>
</dbReference>
<dbReference type="NCBIfam" id="TIGR01146">
    <property type="entry name" value="ATPsyn_F1gamma"/>
    <property type="match status" value="1"/>
</dbReference>
<keyword evidence="8 10" id="KW-0139">CF(1)</keyword>
<accession>A0ABS1TG80</accession>
<keyword evidence="12" id="KW-1185">Reference proteome</keyword>
<keyword evidence="4 10" id="KW-0813">Transport</keyword>
<keyword evidence="7 10" id="KW-0472">Membrane</keyword>
<protein>
    <recommendedName>
        <fullName evidence="10">ATP synthase gamma chain</fullName>
    </recommendedName>
    <alternativeName>
        <fullName evidence="10">ATP synthase F1 sector gamma subunit</fullName>
    </alternativeName>
    <alternativeName>
        <fullName evidence="10">F-ATPase gamma subunit</fullName>
    </alternativeName>
</protein>
<comment type="subcellular location">
    <subcellularLocation>
        <location evidence="10">Cell membrane</location>
        <topology evidence="10">Peripheral membrane protein</topology>
    </subcellularLocation>
    <subcellularLocation>
        <location evidence="2">Membrane</location>
        <topology evidence="2">Peripheral membrane protein</topology>
    </subcellularLocation>
</comment>
<dbReference type="PROSITE" id="PS00153">
    <property type="entry name" value="ATPASE_GAMMA"/>
    <property type="match status" value="1"/>
</dbReference>